<dbReference type="AlphaFoldDB" id="A0A6A6Z2H5"/>
<evidence type="ECO:0000259" key="1">
    <source>
        <dbReference type="Pfam" id="PF06985"/>
    </source>
</evidence>
<evidence type="ECO:0000313" key="3">
    <source>
        <dbReference type="Proteomes" id="UP000504636"/>
    </source>
</evidence>
<dbReference type="PANTHER" id="PTHR33112">
    <property type="entry name" value="DOMAIN PROTEIN, PUTATIVE-RELATED"/>
    <property type="match status" value="1"/>
</dbReference>
<dbReference type="OrthoDB" id="2958217at2759"/>
<dbReference type="RefSeq" id="XP_033582275.1">
    <property type="nucleotide sequence ID" value="XM_033715082.1"/>
</dbReference>
<proteinExistence type="predicted"/>
<reference evidence="2 4" key="1">
    <citation type="journal article" date="2020" name="Stud. Mycol.">
        <title>101 Dothideomycetes genomes: a test case for predicting lifestyles and emergence of pathogens.</title>
        <authorList>
            <person name="Haridas S."/>
            <person name="Albert R."/>
            <person name="Binder M."/>
            <person name="Bloem J."/>
            <person name="Labutti K."/>
            <person name="Salamov A."/>
            <person name="Andreopoulos B."/>
            <person name="Baker S."/>
            <person name="Barry K."/>
            <person name="Bills G."/>
            <person name="Bluhm B."/>
            <person name="Cannon C."/>
            <person name="Castanera R."/>
            <person name="Culley D."/>
            <person name="Daum C."/>
            <person name="Ezra D."/>
            <person name="Gonzalez J."/>
            <person name="Henrissat B."/>
            <person name="Kuo A."/>
            <person name="Liang C."/>
            <person name="Lipzen A."/>
            <person name="Lutzoni F."/>
            <person name="Magnuson J."/>
            <person name="Mondo S."/>
            <person name="Nolan M."/>
            <person name="Ohm R."/>
            <person name="Pangilinan J."/>
            <person name="Park H.-J."/>
            <person name="Ramirez L."/>
            <person name="Alfaro M."/>
            <person name="Sun H."/>
            <person name="Tritt A."/>
            <person name="Yoshinaga Y."/>
            <person name="Zwiers L.-H."/>
            <person name="Turgeon B."/>
            <person name="Goodwin S."/>
            <person name="Spatafora J."/>
            <person name="Crous P."/>
            <person name="Grigoriev I."/>
        </authorList>
    </citation>
    <scope>NUCLEOTIDE SEQUENCE</scope>
    <source>
        <strain evidence="2 4">CBS 304.34</strain>
    </source>
</reference>
<evidence type="ECO:0000313" key="2">
    <source>
        <dbReference type="EMBL" id="KAF2815311.1"/>
    </source>
</evidence>
<dbReference type="Pfam" id="PF06985">
    <property type="entry name" value="HET"/>
    <property type="match status" value="1"/>
</dbReference>
<name>A0A6A6Z2H5_9PEZI</name>
<protein>
    <recommendedName>
        <fullName evidence="1">Heterokaryon incompatibility domain-containing protein</fullName>
    </recommendedName>
</protein>
<feature type="non-terminal residue" evidence="2">
    <location>
        <position position="1"/>
    </location>
</feature>
<accession>A0A6A6Z2H5</accession>
<sequence>LPQTIKDAILVTWKLGIRYLWVDALCIVQKAVFDSKNGISIHDGEWAVEANNMASVYGNAYITIMAASAADCQDGFLKLSWISEKCRTPRESNGGLSTYYLLLDVEFALHSSPLYGRGWAFQESVLSRRLLIFVKNEILWLCDYVFNRMTSEGWIDHTGYVSSLRSRHNNGLLTVRDWSKWAKDYSSRETSHASDRLAALSGVIHHFAQENNDTSVLGLWRSDIPLGLLWKPMGITPTARIKRAEFFMPTWS</sequence>
<dbReference type="GeneID" id="54455975"/>
<organism evidence="2">
    <name type="scientific">Mytilinidion resinicola</name>
    <dbReference type="NCBI Taxonomy" id="574789"/>
    <lineage>
        <taxon>Eukaryota</taxon>
        <taxon>Fungi</taxon>
        <taxon>Dikarya</taxon>
        <taxon>Ascomycota</taxon>
        <taxon>Pezizomycotina</taxon>
        <taxon>Dothideomycetes</taxon>
        <taxon>Pleosporomycetidae</taxon>
        <taxon>Mytilinidiales</taxon>
        <taxon>Mytilinidiaceae</taxon>
        <taxon>Mytilinidion</taxon>
    </lineage>
</organism>
<dbReference type="PANTHER" id="PTHR33112:SF16">
    <property type="entry name" value="HETEROKARYON INCOMPATIBILITY DOMAIN-CONTAINING PROTEIN"/>
    <property type="match status" value="1"/>
</dbReference>
<gene>
    <name evidence="2 4" type="ORF">BDZ99DRAFT_377819</name>
</gene>
<dbReference type="InterPro" id="IPR010730">
    <property type="entry name" value="HET"/>
</dbReference>
<feature type="domain" description="Heterokaryon incompatibility" evidence="1">
    <location>
        <begin position="1"/>
        <end position="123"/>
    </location>
</feature>
<dbReference type="EMBL" id="MU003694">
    <property type="protein sequence ID" value="KAF2815311.1"/>
    <property type="molecule type" value="Genomic_DNA"/>
</dbReference>
<dbReference type="Proteomes" id="UP000504636">
    <property type="component" value="Unplaced"/>
</dbReference>
<reference evidence="4" key="2">
    <citation type="submission" date="2020-04" db="EMBL/GenBank/DDBJ databases">
        <authorList>
            <consortium name="NCBI Genome Project"/>
        </authorList>
    </citation>
    <scope>NUCLEOTIDE SEQUENCE</scope>
    <source>
        <strain evidence="4">CBS 304.34</strain>
    </source>
</reference>
<reference evidence="4" key="3">
    <citation type="submission" date="2025-04" db="UniProtKB">
        <authorList>
            <consortium name="RefSeq"/>
        </authorList>
    </citation>
    <scope>IDENTIFICATION</scope>
    <source>
        <strain evidence="4">CBS 304.34</strain>
    </source>
</reference>
<evidence type="ECO:0000313" key="4">
    <source>
        <dbReference type="RefSeq" id="XP_033582275.1"/>
    </source>
</evidence>
<keyword evidence="3" id="KW-1185">Reference proteome</keyword>